<proteinExistence type="predicted"/>
<accession>A0ACC1CIY2</accession>
<evidence type="ECO:0000313" key="1">
    <source>
        <dbReference type="EMBL" id="KAJ0171543.1"/>
    </source>
</evidence>
<dbReference type="EMBL" id="CM034410">
    <property type="protein sequence ID" value="KAJ0171543.1"/>
    <property type="molecule type" value="Genomic_DNA"/>
</dbReference>
<gene>
    <name evidence="1" type="ORF">K1T71_013093</name>
</gene>
<comment type="caution">
    <text evidence="1">The sequence shown here is derived from an EMBL/GenBank/DDBJ whole genome shotgun (WGS) entry which is preliminary data.</text>
</comment>
<dbReference type="Proteomes" id="UP000824533">
    <property type="component" value="Linkage Group LG24"/>
</dbReference>
<reference evidence="1 2" key="1">
    <citation type="journal article" date="2021" name="Front. Genet.">
        <title>Chromosome-Level Genome Assembly Reveals Significant Gene Expansion in the Toll and IMD Signaling Pathways of Dendrolimus kikuchii.</title>
        <authorList>
            <person name="Zhou J."/>
            <person name="Wu P."/>
            <person name="Xiong Z."/>
            <person name="Liu N."/>
            <person name="Zhao N."/>
            <person name="Ji M."/>
            <person name="Qiu Y."/>
            <person name="Yang B."/>
        </authorList>
    </citation>
    <scope>NUCLEOTIDE SEQUENCE [LARGE SCALE GENOMIC DNA]</scope>
    <source>
        <strain evidence="1">Ann1</strain>
    </source>
</reference>
<name>A0ACC1CIY2_9NEOP</name>
<evidence type="ECO:0000313" key="2">
    <source>
        <dbReference type="Proteomes" id="UP000824533"/>
    </source>
</evidence>
<keyword evidence="2" id="KW-1185">Reference proteome</keyword>
<organism evidence="1 2">
    <name type="scientific">Dendrolimus kikuchii</name>
    <dbReference type="NCBI Taxonomy" id="765133"/>
    <lineage>
        <taxon>Eukaryota</taxon>
        <taxon>Metazoa</taxon>
        <taxon>Ecdysozoa</taxon>
        <taxon>Arthropoda</taxon>
        <taxon>Hexapoda</taxon>
        <taxon>Insecta</taxon>
        <taxon>Pterygota</taxon>
        <taxon>Neoptera</taxon>
        <taxon>Endopterygota</taxon>
        <taxon>Lepidoptera</taxon>
        <taxon>Glossata</taxon>
        <taxon>Ditrysia</taxon>
        <taxon>Bombycoidea</taxon>
        <taxon>Lasiocampidae</taxon>
        <taxon>Dendrolimus</taxon>
    </lineage>
</organism>
<protein>
    <submittedName>
        <fullName evidence="1">Uncharacterized protein</fullName>
    </submittedName>
</protein>
<sequence length="267" mass="30819">MYRLECGVRQGGLSSPRLFNFYMNQLIDELSRAHVGCHIDGVCMNNISYADDMVLLSPSIGGLRRLLSICESYAVNHGLRYNVKKSEVMIFKSGAKSYDIIPEVYLCSKPISRVSKFKYLGHWVTEDLKDDCDIDRERRSLAVRCNMLARRFARCTQEVKKTLFRAYCQSFYTCSLWVSYTQRAYNELRVQYNNGLRVLLGLPWRCSASGMFTEARIDGFAAIIRKRCASLLARVRGSTNSMLTLFVDRWDSPLLRKWVQLHTQLNV</sequence>